<dbReference type="AlphaFoldDB" id="A0AAF0XYZ0"/>
<name>A0AAF0XYZ0_9TREE</name>
<feature type="region of interest" description="Disordered" evidence="1">
    <location>
        <begin position="221"/>
        <end position="244"/>
    </location>
</feature>
<dbReference type="Proteomes" id="UP000827549">
    <property type="component" value="Chromosome 1"/>
</dbReference>
<dbReference type="EMBL" id="CP086714">
    <property type="protein sequence ID" value="WOO76520.1"/>
    <property type="molecule type" value="Genomic_DNA"/>
</dbReference>
<feature type="compositionally biased region" description="Low complexity" evidence="1">
    <location>
        <begin position="1"/>
        <end position="14"/>
    </location>
</feature>
<feature type="compositionally biased region" description="Low complexity" evidence="1">
    <location>
        <begin position="111"/>
        <end position="121"/>
    </location>
</feature>
<sequence>MTTPEPTPTETSTRPPTPTATPATPPPPPPAQQQRAITLAVRLPPPSGLSLTVRVPLVTYPPRPAIDVVATLTQLPMYLDGVRREVLRWEAEARARAVMPLPLPPPPPTRVPLGTPTLRRPGPMRTTVGKSRVDSSVRFETCIIAGPSSSALTSSSSSAATSASTSRATSPSTSPEPETPPTPPAASLPSVSSLSLPVPSFTPKRLYPSYETPASCHHHHPYARPLSAIRPGPPRHTAPAAAPAPVDPVTTALAGLEPISALAATYVRLDLLMTEIEAGTTRHILPATTLAALAAQRTAYLAVLRREVYAWVRRLPGSVEERRELRGLVRGLARVLAELGRGLEAGLRGVSIIEH</sequence>
<feature type="compositionally biased region" description="Pro residues" evidence="1">
    <location>
        <begin position="15"/>
        <end position="31"/>
    </location>
</feature>
<keyword evidence="3" id="KW-1185">Reference proteome</keyword>
<feature type="compositionally biased region" description="Pro residues" evidence="1">
    <location>
        <begin position="101"/>
        <end position="110"/>
    </location>
</feature>
<gene>
    <name evidence="2" type="ORF">LOC62_01G000146</name>
</gene>
<evidence type="ECO:0000256" key="1">
    <source>
        <dbReference type="SAM" id="MobiDB-lite"/>
    </source>
</evidence>
<accession>A0AAF0XYZ0</accession>
<feature type="region of interest" description="Disordered" evidence="1">
    <location>
        <begin position="149"/>
        <end position="193"/>
    </location>
</feature>
<feature type="region of interest" description="Disordered" evidence="1">
    <location>
        <begin position="100"/>
        <end position="129"/>
    </location>
</feature>
<evidence type="ECO:0000313" key="2">
    <source>
        <dbReference type="EMBL" id="WOO76520.1"/>
    </source>
</evidence>
<feature type="region of interest" description="Disordered" evidence="1">
    <location>
        <begin position="1"/>
        <end position="34"/>
    </location>
</feature>
<feature type="compositionally biased region" description="Pro residues" evidence="1">
    <location>
        <begin position="177"/>
        <end position="186"/>
    </location>
</feature>
<protein>
    <submittedName>
        <fullName evidence="2">Uncharacterized protein</fullName>
    </submittedName>
</protein>
<evidence type="ECO:0000313" key="3">
    <source>
        <dbReference type="Proteomes" id="UP000827549"/>
    </source>
</evidence>
<dbReference type="GeneID" id="87803406"/>
<dbReference type="RefSeq" id="XP_062622552.1">
    <property type="nucleotide sequence ID" value="XM_062766568.1"/>
</dbReference>
<reference evidence="2" key="1">
    <citation type="submission" date="2023-10" db="EMBL/GenBank/DDBJ databases">
        <authorList>
            <person name="Noh H."/>
        </authorList>
    </citation>
    <scope>NUCLEOTIDE SEQUENCE</scope>
    <source>
        <strain evidence="2">DUCC4014</strain>
    </source>
</reference>
<feature type="compositionally biased region" description="Low complexity" evidence="1">
    <location>
        <begin position="149"/>
        <end position="176"/>
    </location>
</feature>
<proteinExistence type="predicted"/>
<organism evidence="2 3">
    <name type="scientific">Vanrija pseudolonga</name>
    <dbReference type="NCBI Taxonomy" id="143232"/>
    <lineage>
        <taxon>Eukaryota</taxon>
        <taxon>Fungi</taxon>
        <taxon>Dikarya</taxon>
        <taxon>Basidiomycota</taxon>
        <taxon>Agaricomycotina</taxon>
        <taxon>Tremellomycetes</taxon>
        <taxon>Trichosporonales</taxon>
        <taxon>Trichosporonaceae</taxon>
        <taxon>Vanrija</taxon>
    </lineage>
</organism>
<dbReference type="PRINTS" id="PR01217">
    <property type="entry name" value="PRICHEXTENSN"/>
</dbReference>